<dbReference type="InterPro" id="IPR017853">
    <property type="entry name" value="GH"/>
</dbReference>
<dbReference type="Pfam" id="PF00933">
    <property type="entry name" value="Glyco_hydro_3"/>
    <property type="match status" value="1"/>
</dbReference>
<evidence type="ECO:0000256" key="3">
    <source>
        <dbReference type="ARBA" id="ARBA00022651"/>
    </source>
</evidence>
<feature type="region of interest" description="Disordered" evidence="12">
    <location>
        <begin position="1"/>
        <end position="21"/>
    </location>
</feature>
<dbReference type="Gene3D" id="3.20.20.300">
    <property type="entry name" value="Glycoside hydrolase, family 3, N-terminal domain"/>
    <property type="match status" value="1"/>
</dbReference>
<dbReference type="Pfam" id="PF01915">
    <property type="entry name" value="Glyco_hydro_3_C"/>
    <property type="match status" value="1"/>
</dbReference>
<dbReference type="InterPro" id="IPR044993">
    <property type="entry name" value="BXL"/>
</dbReference>
<evidence type="ECO:0000256" key="12">
    <source>
        <dbReference type="SAM" id="MobiDB-lite"/>
    </source>
</evidence>
<feature type="domain" description="Fibronectin type III-like" evidence="13">
    <location>
        <begin position="809"/>
        <end position="880"/>
    </location>
</feature>
<dbReference type="InterPro" id="IPR026891">
    <property type="entry name" value="Fn3-like"/>
</dbReference>
<dbReference type="GO" id="GO:0031222">
    <property type="term" value="P:arabinan catabolic process"/>
    <property type="evidence" value="ECO:0007669"/>
    <property type="project" value="TreeGrafter"/>
</dbReference>
<gene>
    <name evidence="14" type="ORF">BN869_000011266_1</name>
</gene>
<dbReference type="GO" id="GO:0046556">
    <property type="term" value="F:alpha-L-arabinofuranosidase activity"/>
    <property type="evidence" value="ECO:0007669"/>
    <property type="project" value="TreeGrafter"/>
</dbReference>
<evidence type="ECO:0000313" key="14">
    <source>
        <dbReference type="EMBL" id="CEO55208.1"/>
    </source>
</evidence>
<dbReference type="InterPro" id="IPR013783">
    <property type="entry name" value="Ig-like_fold"/>
</dbReference>
<evidence type="ECO:0000256" key="4">
    <source>
        <dbReference type="ARBA" id="ARBA00022729"/>
    </source>
</evidence>
<dbReference type="Gene3D" id="2.60.40.10">
    <property type="entry name" value="Immunoglobulins"/>
    <property type="match status" value="1"/>
</dbReference>
<dbReference type="SUPFAM" id="SSF52279">
    <property type="entry name" value="Beta-D-glucan exohydrolase, C-terminal domain"/>
    <property type="match status" value="1"/>
</dbReference>
<keyword evidence="8" id="KW-0326">Glycosidase</keyword>
<evidence type="ECO:0000256" key="10">
    <source>
        <dbReference type="ARBA" id="ARBA00024574"/>
    </source>
</evidence>
<organism evidence="14">
    <name type="scientific">Bionectria ochroleuca</name>
    <name type="common">Gliocladium roseum</name>
    <dbReference type="NCBI Taxonomy" id="29856"/>
    <lineage>
        <taxon>Eukaryota</taxon>
        <taxon>Fungi</taxon>
        <taxon>Dikarya</taxon>
        <taxon>Ascomycota</taxon>
        <taxon>Pezizomycotina</taxon>
        <taxon>Sordariomycetes</taxon>
        <taxon>Hypocreomycetidae</taxon>
        <taxon>Hypocreales</taxon>
        <taxon>Bionectriaceae</taxon>
        <taxon>Clonostachys</taxon>
    </lineage>
</organism>
<dbReference type="InterPro" id="IPR036962">
    <property type="entry name" value="Glyco_hydro_3_N_sf"/>
</dbReference>
<evidence type="ECO:0000256" key="8">
    <source>
        <dbReference type="ARBA" id="ARBA00023295"/>
    </source>
</evidence>
<dbReference type="PANTHER" id="PTHR42721:SF3">
    <property type="entry name" value="BETA-D-XYLOSIDASE 5-RELATED"/>
    <property type="match status" value="1"/>
</dbReference>
<accession>A0A0B7KCC1</accession>
<dbReference type="PRINTS" id="PR00133">
    <property type="entry name" value="GLHYDRLASE3"/>
</dbReference>
<reference evidence="14" key="1">
    <citation type="submission" date="2015-01" db="EMBL/GenBank/DDBJ databases">
        <authorList>
            <person name="Durling Mikael"/>
        </authorList>
    </citation>
    <scope>NUCLEOTIDE SEQUENCE</scope>
</reference>
<name>A0A0B7KCC1_BIOOC</name>
<dbReference type="InterPro" id="IPR002772">
    <property type="entry name" value="Glyco_hydro_3_C"/>
</dbReference>
<evidence type="ECO:0000256" key="2">
    <source>
        <dbReference type="ARBA" id="ARBA00005336"/>
    </source>
</evidence>
<evidence type="ECO:0000256" key="7">
    <source>
        <dbReference type="ARBA" id="ARBA00023277"/>
    </source>
</evidence>
<dbReference type="EC" id="3.2.1.37" evidence="11"/>
<dbReference type="InterPro" id="IPR001764">
    <property type="entry name" value="Glyco_hydro_3_N"/>
</dbReference>
<sequence length="903" mass="98144">MTSSFVSADSSRTATRPKPSRVNLDNKKAYLDLLILKLTVEELDQLVQLSPNAGLGAICDWYPTHHSQFNSLQALNLEKSRLKIPLMATGECLHSLFSNKASVFPQTLGLSSSFDTNLVHQVGRALGTEARSIGIHACFSPVLDIAKEPRYGRSQETFGEDFVLVSHMGVAYSSGLSKNGPVSDPDATAPVLKHFAGHGVPSGGLHSNAWAGRGRRELLSETLTPFKAAIEQSPGVKGIMMSCTAVDDIPAHIDPFLYEQLEKWKFDGFVISDWCGLQETVTGHLVAESPADAIRQWLNAGGGIFLYDFTPDVIASSIVELVKNGDVELSVLQKRVRKILEVKYDLGLFHNPYLSEDIDPQAITLSHIPLALQAAQNSIVLLENRSETLPIKPLDQKIRKIAIVGPFADTFNFGSYTGVWGANPADRASTIRQGLLQHLAKTPNSGVDLASAWGANSWHYNSQYPIPGYLLSTNGSSGALRATYYHDTKFQQAAFQTAEMPNRDWGLYPPVGLASNSFGVVWEGELEVPPGRWMDWCCCFTKDDRAVLISESAVSKAGTVLREIMPYTYTAENGSEPPPGGSSFIFTPGSKHHIRIECEVHANWPRTSAAGVHSKWNLVDRKDAIGQAKMAVSDADLIILAVGAAWNSGGENGDRATLGLSTDQSLSAKLAHAMYAQGKPVVLVLEGGRPFAIPEFYAQSAAGFLGQAAGQAIADMLFGVVNPGGRLTMSVPYDAALPVYYNQRTTKPASHIPYYLDVPKPALYSFGYGLSYTTFSQDLQGMKECTFSPGDTISFSVLVRNTGPVAGSHVPQIYLLRRQGSSVTTANKQLVAFTRVYLNAGDTATATLQLEVDRYLPLINRSYERVLEAGSYTFALMNDGSLEAPAMAEVTLRVESSHIYEKY</sequence>
<feature type="compositionally biased region" description="Polar residues" evidence="12">
    <location>
        <begin position="1"/>
        <end position="14"/>
    </location>
</feature>
<dbReference type="Gene3D" id="3.40.50.1700">
    <property type="entry name" value="Glycoside hydrolase family 3 C-terminal domain"/>
    <property type="match status" value="2"/>
</dbReference>
<dbReference type="InterPro" id="IPR036881">
    <property type="entry name" value="Glyco_hydro_3_C_sf"/>
</dbReference>
<keyword evidence="5" id="KW-0378">Hydrolase</keyword>
<evidence type="ECO:0000256" key="9">
    <source>
        <dbReference type="ARBA" id="ARBA00023326"/>
    </source>
</evidence>
<dbReference type="Pfam" id="PF14310">
    <property type="entry name" value="Fn3-like"/>
    <property type="match status" value="1"/>
</dbReference>
<evidence type="ECO:0000256" key="6">
    <source>
        <dbReference type="ARBA" id="ARBA00023180"/>
    </source>
</evidence>
<keyword evidence="4" id="KW-0732">Signal</keyword>
<protein>
    <recommendedName>
        <fullName evidence="11">xylan 1,4-beta-xylosidase</fullName>
        <ecNumber evidence="11">3.2.1.37</ecNumber>
    </recommendedName>
</protein>
<evidence type="ECO:0000256" key="1">
    <source>
        <dbReference type="ARBA" id="ARBA00004851"/>
    </source>
</evidence>
<keyword evidence="3" id="KW-0858">Xylan degradation</keyword>
<evidence type="ECO:0000259" key="13">
    <source>
        <dbReference type="SMART" id="SM01217"/>
    </source>
</evidence>
<comment type="catalytic activity">
    <reaction evidence="10">
        <text>Hydrolysis of (1-&gt;4)-beta-D-xylans, to remove successive D-xylose residues from the non-reducing termini.</text>
        <dbReference type="EC" id="3.2.1.37"/>
    </reaction>
</comment>
<evidence type="ECO:0000256" key="11">
    <source>
        <dbReference type="ARBA" id="ARBA00026107"/>
    </source>
</evidence>
<dbReference type="GO" id="GO:0045493">
    <property type="term" value="P:xylan catabolic process"/>
    <property type="evidence" value="ECO:0007669"/>
    <property type="project" value="UniProtKB-KW"/>
</dbReference>
<evidence type="ECO:0000256" key="5">
    <source>
        <dbReference type="ARBA" id="ARBA00022801"/>
    </source>
</evidence>
<proteinExistence type="inferred from homology"/>
<dbReference type="AlphaFoldDB" id="A0A0B7KCC1"/>
<dbReference type="SUPFAM" id="SSF51445">
    <property type="entry name" value="(Trans)glycosidases"/>
    <property type="match status" value="1"/>
</dbReference>
<dbReference type="GO" id="GO:0009044">
    <property type="term" value="F:xylan 1,4-beta-xylosidase activity"/>
    <property type="evidence" value="ECO:0007669"/>
    <property type="project" value="UniProtKB-EC"/>
</dbReference>
<keyword evidence="7" id="KW-0119">Carbohydrate metabolism</keyword>
<keyword evidence="9" id="KW-0624">Polysaccharide degradation</keyword>
<dbReference type="SMART" id="SM01217">
    <property type="entry name" value="Fn3_like"/>
    <property type="match status" value="1"/>
</dbReference>
<keyword evidence="6" id="KW-0325">Glycoprotein</keyword>
<dbReference type="EMBL" id="CDPU01000050">
    <property type="protein sequence ID" value="CEO55208.1"/>
    <property type="molecule type" value="Genomic_DNA"/>
</dbReference>
<dbReference type="PANTHER" id="PTHR42721">
    <property type="entry name" value="SUGAR HYDROLASE-RELATED"/>
    <property type="match status" value="1"/>
</dbReference>
<comment type="similarity">
    <text evidence="2">Belongs to the glycosyl hydrolase 3 family.</text>
</comment>
<comment type="pathway">
    <text evidence="1">Glycan degradation; xylan degradation.</text>
</comment>